<dbReference type="AlphaFoldDB" id="A0AAP2DHZ9"/>
<gene>
    <name evidence="2" type="ORF">KK083_07215</name>
</gene>
<evidence type="ECO:0000313" key="2">
    <source>
        <dbReference type="EMBL" id="MBT1696656.1"/>
    </source>
</evidence>
<feature type="transmembrane region" description="Helical" evidence="1">
    <location>
        <begin position="42"/>
        <end position="62"/>
    </location>
</feature>
<protein>
    <submittedName>
        <fullName evidence="2">Uncharacterized protein</fullName>
    </submittedName>
</protein>
<keyword evidence="1" id="KW-0472">Membrane</keyword>
<comment type="caution">
    <text evidence="2">The sequence shown here is derived from an EMBL/GenBank/DDBJ whole genome shotgun (WGS) entry which is preliminary data.</text>
</comment>
<organism evidence="2 3">
    <name type="scientific">Chryseosolibacter histidini</name>
    <dbReference type="NCBI Taxonomy" id="2782349"/>
    <lineage>
        <taxon>Bacteria</taxon>
        <taxon>Pseudomonadati</taxon>
        <taxon>Bacteroidota</taxon>
        <taxon>Cytophagia</taxon>
        <taxon>Cytophagales</taxon>
        <taxon>Chryseotaleaceae</taxon>
        <taxon>Chryseosolibacter</taxon>
    </lineage>
</organism>
<evidence type="ECO:0000313" key="3">
    <source>
        <dbReference type="Proteomes" id="UP001319200"/>
    </source>
</evidence>
<keyword evidence="1" id="KW-0812">Transmembrane</keyword>
<keyword evidence="3" id="KW-1185">Reference proteome</keyword>
<reference evidence="2 3" key="1">
    <citation type="submission" date="2021-05" db="EMBL/GenBank/DDBJ databases">
        <title>A Polyphasic approach of four new species of the genus Ohtaekwangia: Ohtaekwangia histidinii sp. nov., Ohtaekwangia cretensis sp. nov., Ohtaekwangia indiensis sp. nov., Ohtaekwangia reichenbachii sp. nov. from diverse environment.</title>
        <authorList>
            <person name="Octaviana S."/>
        </authorList>
    </citation>
    <scope>NUCLEOTIDE SEQUENCE [LARGE SCALE GENOMIC DNA]</scope>
    <source>
        <strain evidence="2 3">PWU4</strain>
    </source>
</reference>
<accession>A0AAP2DHZ9</accession>
<evidence type="ECO:0000256" key="1">
    <source>
        <dbReference type="SAM" id="Phobius"/>
    </source>
</evidence>
<keyword evidence="1" id="KW-1133">Transmembrane helix</keyword>
<name>A0AAP2DHZ9_9BACT</name>
<dbReference type="EMBL" id="JAHESF010000005">
    <property type="protein sequence ID" value="MBT1696656.1"/>
    <property type="molecule type" value="Genomic_DNA"/>
</dbReference>
<sequence>MFLNVHVSKIPASVFNPQTADSLIVGSFKVDLFLFPMLKSGMVKTIGVGWIVIMLMMIGLAIRLRQQAKKVMPQVDGTE</sequence>
<proteinExistence type="predicted"/>
<dbReference type="RefSeq" id="WP_254161977.1">
    <property type="nucleotide sequence ID" value="NZ_JAHESF010000005.1"/>
</dbReference>
<dbReference type="Proteomes" id="UP001319200">
    <property type="component" value="Unassembled WGS sequence"/>
</dbReference>